<gene>
    <name evidence="1" type="ORF">WI38_01005</name>
</gene>
<proteinExistence type="predicted"/>
<dbReference type="EMBL" id="LOTN01000055">
    <property type="protein sequence ID" value="KUZ84529.1"/>
    <property type="molecule type" value="Genomic_DNA"/>
</dbReference>
<sequence length="79" mass="9192">MVNQESLVANNTNTITMSMRELDRLKVVEAVVDGRLILRCLQDPDIYVRQEAAAFFATKAEAMRKERFKRGLHEVLHFR</sequence>
<evidence type="ECO:0000313" key="1">
    <source>
        <dbReference type="EMBL" id="KUZ84529.1"/>
    </source>
</evidence>
<name>A0A102KZU3_9BURK</name>
<protein>
    <submittedName>
        <fullName evidence="1">Uncharacterized protein</fullName>
    </submittedName>
</protein>
<reference evidence="1 2" key="1">
    <citation type="submission" date="2015-11" db="EMBL/GenBank/DDBJ databases">
        <title>Expanding the genomic diversity of Burkholderia species for the development of highly accurate diagnostics.</title>
        <authorList>
            <person name="Sahl J."/>
            <person name="Keim P."/>
            <person name="Wagner D."/>
        </authorList>
    </citation>
    <scope>NUCLEOTIDE SEQUENCE [LARGE SCALE GENOMIC DNA]</scope>
    <source>
        <strain evidence="1 2">RF32-BP4</strain>
    </source>
</reference>
<accession>A0A102KZU3</accession>
<dbReference type="Proteomes" id="UP000065521">
    <property type="component" value="Unassembled WGS sequence"/>
</dbReference>
<dbReference type="AlphaFoldDB" id="A0A102KZU3"/>
<organism evidence="1 2">
    <name type="scientific">Burkholderia ubonensis</name>
    <dbReference type="NCBI Taxonomy" id="101571"/>
    <lineage>
        <taxon>Bacteria</taxon>
        <taxon>Pseudomonadati</taxon>
        <taxon>Pseudomonadota</taxon>
        <taxon>Betaproteobacteria</taxon>
        <taxon>Burkholderiales</taxon>
        <taxon>Burkholderiaceae</taxon>
        <taxon>Burkholderia</taxon>
        <taxon>Burkholderia cepacia complex</taxon>
    </lineage>
</organism>
<comment type="caution">
    <text evidence="1">The sequence shown here is derived from an EMBL/GenBank/DDBJ whole genome shotgun (WGS) entry which is preliminary data.</text>
</comment>
<evidence type="ECO:0000313" key="2">
    <source>
        <dbReference type="Proteomes" id="UP000065521"/>
    </source>
</evidence>